<protein>
    <submittedName>
        <fullName evidence="2">GNAT family N-acetyltransferase</fullName>
        <ecNumber evidence="2">2.3.1.-</ecNumber>
    </submittedName>
</protein>
<dbReference type="InterPro" id="IPR016181">
    <property type="entry name" value="Acyl_CoA_acyltransferase"/>
</dbReference>
<dbReference type="Pfam" id="PF13527">
    <property type="entry name" value="Acetyltransf_9"/>
    <property type="match status" value="1"/>
</dbReference>
<evidence type="ECO:0000313" key="3">
    <source>
        <dbReference type="Proteomes" id="UP001595956"/>
    </source>
</evidence>
<dbReference type="EC" id="2.3.1.-" evidence="2"/>
<name>A0ABW0MZ07_9ACTN</name>
<keyword evidence="2" id="KW-0012">Acyltransferase</keyword>
<reference evidence="3" key="1">
    <citation type="journal article" date="2019" name="Int. J. Syst. Evol. Microbiol.">
        <title>The Global Catalogue of Microorganisms (GCM) 10K type strain sequencing project: providing services to taxonomists for standard genome sequencing and annotation.</title>
        <authorList>
            <consortium name="The Broad Institute Genomics Platform"/>
            <consortium name="The Broad Institute Genome Sequencing Center for Infectious Disease"/>
            <person name="Wu L."/>
            <person name="Ma J."/>
        </authorList>
    </citation>
    <scope>NUCLEOTIDE SEQUENCE [LARGE SCALE GENOMIC DNA]</scope>
    <source>
        <strain evidence="3">KACC 13778</strain>
    </source>
</reference>
<comment type="caution">
    <text evidence="2">The sequence shown here is derived from an EMBL/GenBank/DDBJ whole genome shotgun (WGS) entry which is preliminary data.</text>
</comment>
<dbReference type="CDD" id="cd04301">
    <property type="entry name" value="NAT_SF"/>
    <property type="match status" value="1"/>
</dbReference>
<dbReference type="SUPFAM" id="SSF55729">
    <property type="entry name" value="Acyl-CoA N-acyltransferases (Nat)"/>
    <property type="match status" value="1"/>
</dbReference>
<gene>
    <name evidence="2" type="ORF">ACFPKY_09495</name>
</gene>
<evidence type="ECO:0000313" key="2">
    <source>
        <dbReference type="EMBL" id="MFC5493335.1"/>
    </source>
</evidence>
<dbReference type="EMBL" id="JBHSMD010000002">
    <property type="protein sequence ID" value="MFC5493335.1"/>
    <property type="molecule type" value="Genomic_DNA"/>
</dbReference>
<sequence>MARAEAAPVVTVRRCHTGELTDAELAEVRGLMEVAFEGDFDAHDWAHALGGMHVTVRNQRGLVAHGAVVQRRLLVAGRALSCGYVEAVAVHPEHRRAGLGSAVMASLEELAPAYDLLALSASDEGVALYEARGWLRWRGPTSAISPDGLVRTEDDDDSVYVLPGAVVLDLDAPVACDWRDGDVW</sequence>
<keyword evidence="2" id="KW-0808">Transferase</keyword>
<dbReference type="InterPro" id="IPR000182">
    <property type="entry name" value="GNAT_dom"/>
</dbReference>
<organism evidence="2 3">
    <name type="scientific">Nocardioides caricicola</name>
    <dbReference type="NCBI Taxonomy" id="634770"/>
    <lineage>
        <taxon>Bacteria</taxon>
        <taxon>Bacillati</taxon>
        <taxon>Actinomycetota</taxon>
        <taxon>Actinomycetes</taxon>
        <taxon>Propionibacteriales</taxon>
        <taxon>Nocardioidaceae</taxon>
        <taxon>Nocardioides</taxon>
    </lineage>
</organism>
<dbReference type="PROSITE" id="PS51186">
    <property type="entry name" value="GNAT"/>
    <property type="match status" value="1"/>
</dbReference>
<evidence type="ECO:0000259" key="1">
    <source>
        <dbReference type="PROSITE" id="PS51186"/>
    </source>
</evidence>
<dbReference type="Proteomes" id="UP001595956">
    <property type="component" value="Unassembled WGS sequence"/>
</dbReference>
<keyword evidence="3" id="KW-1185">Reference proteome</keyword>
<dbReference type="RefSeq" id="WP_345172353.1">
    <property type="nucleotide sequence ID" value="NZ_BAABFQ010000003.1"/>
</dbReference>
<dbReference type="GO" id="GO:0016746">
    <property type="term" value="F:acyltransferase activity"/>
    <property type="evidence" value="ECO:0007669"/>
    <property type="project" value="UniProtKB-KW"/>
</dbReference>
<accession>A0ABW0MZ07</accession>
<feature type="domain" description="N-acetyltransferase" evidence="1">
    <location>
        <begin position="15"/>
        <end position="173"/>
    </location>
</feature>
<proteinExistence type="predicted"/>
<dbReference type="Gene3D" id="3.40.630.30">
    <property type="match status" value="1"/>
</dbReference>